<feature type="region of interest" description="Disordered" evidence="2">
    <location>
        <begin position="84"/>
        <end position="130"/>
    </location>
</feature>
<keyword evidence="4" id="KW-1185">Reference proteome</keyword>
<feature type="compositionally biased region" description="Basic and acidic residues" evidence="2">
    <location>
        <begin position="105"/>
        <end position="130"/>
    </location>
</feature>
<sequence length="130" mass="14633">MLNELESLSGNIGRLIQISERHNQARAALQEQLELLRADYANVQAELAQVREERDALQSERDSLSAKIDDAQVRLNAILEKLPRAKSAHHAESDNQLDLLEADSQEAHEHAHAHADEQEMHGEHHQGEKA</sequence>
<keyword evidence="1" id="KW-0175">Coiled coil</keyword>
<evidence type="ECO:0000313" key="3">
    <source>
        <dbReference type="EMBL" id="SAK58621.1"/>
    </source>
</evidence>
<name>A0A158AL05_9BURK</name>
<dbReference type="RefSeq" id="WP_087044806.1">
    <property type="nucleotide sequence ID" value="NZ_FCOB02000008.1"/>
</dbReference>
<evidence type="ECO:0000256" key="1">
    <source>
        <dbReference type="SAM" id="Coils"/>
    </source>
</evidence>
<dbReference type="AlphaFoldDB" id="A0A158AL05"/>
<gene>
    <name evidence="3" type="ORF">AWB83_01986</name>
</gene>
<evidence type="ECO:0000256" key="2">
    <source>
        <dbReference type="SAM" id="MobiDB-lite"/>
    </source>
</evidence>
<dbReference type="OrthoDB" id="9101190at2"/>
<dbReference type="Proteomes" id="UP000054978">
    <property type="component" value="Unassembled WGS sequence"/>
</dbReference>
<comment type="caution">
    <text evidence="3">The sequence shown here is derived from an EMBL/GenBank/DDBJ whole genome shotgun (WGS) entry which is preliminary data.</text>
</comment>
<accession>A0A158AL05</accession>
<dbReference type="Gene3D" id="1.10.287.1490">
    <property type="match status" value="1"/>
</dbReference>
<feature type="coiled-coil region" evidence="1">
    <location>
        <begin position="19"/>
        <end position="81"/>
    </location>
</feature>
<organism evidence="3 4">
    <name type="scientific">Caballeronia ptereochthonis</name>
    <dbReference type="NCBI Taxonomy" id="1777144"/>
    <lineage>
        <taxon>Bacteria</taxon>
        <taxon>Pseudomonadati</taxon>
        <taxon>Pseudomonadota</taxon>
        <taxon>Betaproteobacteria</taxon>
        <taxon>Burkholderiales</taxon>
        <taxon>Burkholderiaceae</taxon>
        <taxon>Caballeronia</taxon>
    </lineage>
</organism>
<dbReference type="EMBL" id="FCOB02000008">
    <property type="protein sequence ID" value="SAK58621.1"/>
    <property type="molecule type" value="Genomic_DNA"/>
</dbReference>
<evidence type="ECO:0000313" key="4">
    <source>
        <dbReference type="Proteomes" id="UP000054978"/>
    </source>
</evidence>
<reference evidence="3" key="1">
    <citation type="submission" date="2016-01" db="EMBL/GenBank/DDBJ databases">
        <authorList>
            <person name="Peeters C."/>
        </authorList>
    </citation>
    <scope>NUCLEOTIDE SEQUENCE [LARGE SCALE GENOMIC DNA]</scope>
    <source>
        <strain evidence="3">LMG 29326</strain>
    </source>
</reference>
<protein>
    <submittedName>
        <fullName evidence="3">ATPase</fullName>
    </submittedName>
</protein>
<proteinExistence type="predicted"/>